<keyword evidence="3" id="KW-1185">Reference proteome</keyword>
<evidence type="ECO:0000256" key="1">
    <source>
        <dbReference type="SAM" id="Phobius"/>
    </source>
</evidence>
<proteinExistence type="predicted"/>
<evidence type="ECO:0000313" key="2">
    <source>
        <dbReference type="EMBL" id="RUO24477.1"/>
    </source>
</evidence>
<name>A0A432W4Z7_9GAMM</name>
<keyword evidence="1" id="KW-1133">Transmembrane helix</keyword>
<dbReference type="RefSeq" id="WP_126804178.1">
    <property type="nucleotide sequence ID" value="NZ_PIPL01000002.1"/>
</dbReference>
<accession>A0A432W4Z7</accession>
<dbReference type="AlphaFoldDB" id="A0A432W4Z7"/>
<comment type="caution">
    <text evidence="2">The sequence shown here is derived from an EMBL/GenBank/DDBJ whole genome shotgun (WGS) entry which is preliminary data.</text>
</comment>
<dbReference type="OrthoDB" id="6209688at2"/>
<protein>
    <submittedName>
        <fullName evidence="2">Uncharacterized protein</fullName>
    </submittedName>
</protein>
<evidence type="ECO:0000313" key="3">
    <source>
        <dbReference type="Proteomes" id="UP000288293"/>
    </source>
</evidence>
<feature type="transmembrane region" description="Helical" evidence="1">
    <location>
        <begin position="266"/>
        <end position="284"/>
    </location>
</feature>
<keyword evidence="1" id="KW-0472">Membrane</keyword>
<gene>
    <name evidence="2" type="ORF">CWE09_11520</name>
</gene>
<sequence>MIYLERKDEISLKLTRELGQAPEHRLDMYLFVPGELDLSPQTLPEQEFYLLGLHVKRTYSSLAQLAPLVQSRLISRAAGQSVRPDPKYRLSLSLYAYQYANALEAATRQLRNSDEVSREEVGELLELTATILKRLRRNTPKEESLSRYHVNIDNYLSWLTEQQLLALAMKLPFQDDQQDLRELLIKVAKREHRHREEKEYNSSRINDDSARMSNKMRLLRRLLEYPVTFKRKSVELGGGEQKAVKALVTAIVMTAVSFFVFESRLLLGDITAIFLLVVAVAYAARELFKDDLRQKLWAWLRKGRPKWKHTYIDVNSEQPVGRSLEWFDYKAFRDLPDDIRKARKGNSPQRGETVLHYRNDSRMLPARFLSGYAETRESIILDLDVLMRLMNPSTHKVFKLEQDEIVEELVDKRYTLNLVVRDVEGDGRVVLQRWKIIMNYKRILDVELAN</sequence>
<reference evidence="2 3" key="1">
    <citation type="journal article" date="2011" name="Front. Microbiol.">
        <title>Genomic signatures of strain selection and enhancement in Bacillus atrophaeus var. globigii, a historical biowarfare simulant.</title>
        <authorList>
            <person name="Gibbons H.S."/>
            <person name="Broomall S.M."/>
            <person name="McNew L.A."/>
            <person name="Daligault H."/>
            <person name="Chapman C."/>
            <person name="Bruce D."/>
            <person name="Karavis M."/>
            <person name="Krepps M."/>
            <person name="McGregor P.A."/>
            <person name="Hong C."/>
            <person name="Park K.H."/>
            <person name="Akmal A."/>
            <person name="Feldman A."/>
            <person name="Lin J.S."/>
            <person name="Chang W.E."/>
            <person name="Higgs B.W."/>
            <person name="Demirev P."/>
            <person name="Lindquist J."/>
            <person name="Liem A."/>
            <person name="Fochler E."/>
            <person name="Read T.D."/>
            <person name="Tapia R."/>
            <person name="Johnson S."/>
            <person name="Bishop-Lilly K.A."/>
            <person name="Detter C."/>
            <person name="Han C."/>
            <person name="Sozhamannan S."/>
            <person name="Rosenzweig C.N."/>
            <person name="Skowronski E.W."/>
        </authorList>
    </citation>
    <scope>NUCLEOTIDE SEQUENCE [LARGE SCALE GENOMIC DNA]</scope>
    <source>
        <strain evidence="2 3">MLST1</strain>
    </source>
</reference>
<dbReference type="Proteomes" id="UP000288293">
    <property type="component" value="Unassembled WGS sequence"/>
</dbReference>
<keyword evidence="1" id="KW-0812">Transmembrane</keyword>
<dbReference type="EMBL" id="PIPL01000002">
    <property type="protein sequence ID" value="RUO24477.1"/>
    <property type="molecule type" value="Genomic_DNA"/>
</dbReference>
<organism evidence="2 3">
    <name type="scientific">Aliidiomarina minuta</name>
    <dbReference type="NCBI Taxonomy" id="880057"/>
    <lineage>
        <taxon>Bacteria</taxon>
        <taxon>Pseudomonadati</taxon>
        <taxon>Pseudomonadota</taxon>
        <taxon>Gammaproteobacteria</taxon>
        <taxon>Alteromonadales</taxon>
        <taxon>Idiomarinaceae</taxon>
        <taxon>Aliidiomarina</taxon>
    </lineage>
</organism>